<comment type="caution">
    <text evidence="1">The sequence shown here is derived from an EMBL/GenBank/DDBJ whole genome shotgun (WGS) entry which is preliminary data.</text>
</comment>
<gene>
    <name evidence="1" type="ORF">ENJ98_02635</name>
</gene>
<organism evidence="1">
    <name type="scientific">Thiolapillus brandeum</name>
    <dbReference type="NCBI Taxonomy" id="1076588"/>
    <lineage>
        <taxon>Bacteria</taxon>
        <taxon>Pseudomonadati</taxon>
        <taxon>Pseudomonadota</taxon>
        <taxon>Gammaproteobacteria</taxon>
        <taxon>Chromatiales</taxon>
        <taxon>Sedimenticolaceae</taxon>
        <taxon>Thiolapillus</taxon>
    </lineage>
</organism>
<dbReference type="Proteomes" id="UP000886100">
    <property type="component" value="Unassembled WGS sequence"/>
</dbReference>
<accession>A0A7C5IYA2</accession>
<sequence length="176" mass="20155">MNLERQHAALDLFELLAQKFLPPGDYLALAEEYVWHHRERLRRESRRHPKRLGFKRYSDHWEIEEGGLTIAFPRGLLGLEDYHAILSTTLHGLVEVDRITNVSPNALAKRLERARDRLYVEGAVDLARFLKQAVSVGREIQVRPVPGYSITVERHSAVIRARSAIPETATVNEETG</sequence>
<dbReference type="AlphaFoldDB" id="A0A7C5IYA2"/>
<evidence type="ECO:0000313" key="1">
    <source>
        <dbReference type="EMBL" id="HHH13109.1"/>
    </source>
</evidence>
<reference evidence="1" key="1">
    <citation type="journal article" date="2020" name="mSystems">
        <title>Genome- and Community-Level Interaction Insights into Carbon Utilization and Element Cycling Functions of Hydrothermarchaeota in Hydrothermal Sediment.</title>
        <authorList>
            <person name="Zhou Z."/>
            <person name="Liu Y."/>
            <person name="Xu W."/>
            <person name="Pan J."/>
            <person name="Luo Z.H."/>
            <person name="Li M."/>
        </authorList>
    </citation>
    <scope>NUCLEOTIDE SEQUENCE [LARGE SCALE GENOMIC DNA]</scope>
    <source>
        <strain evidence="1">HyVt-535</strain>
    </source>
</reference>
<protein>
    <submittedName>
        <fullName evidence="1">Uncharacterized protein</fullName>
    </submittedName>
</protein>
<name>A0A7C5IYA2_9GAMM</name>
<dbReference type="EMBL" id="DROM01000165">
    <property type="protein sequence ID" value="HHH13109.1"/>
    <property type="molecule type" value="Genomic_DNA"/>
</dbReference>
<proteinExistence type="predicted"/>